<organism evidence="4 5">
    <name type="scientific">Flavihumibacter petaseus NBRC 106054</name>
    <dbReference type="NCBI Taxonomy" id="1220578"/>
    <lineage>
        <taxon>Bacteria</taxon>
        <taxon>Pseudomonadati</taxon>
        <taxon>Bacteroidota</taxon>
        <taxon>Chitinophagia</taxon>
        <taxon>Chitinophagales</taxon>
        <taxon>Chitinophagaceae</taxon>
        <taxon>Flavihumibacter</taxon>
    </lineage>
</organism>
<gene>
    <name evidence="4" type="ORF">FPE01S_02_08540</name>
</gene>
<evidence type="ECO:0000313" key="4">
    <source>
        <dbReference type="EMBL" id="GAO43748.1"/>
    </source>
</evidence>
<evidence type="ECO:0000256" key="3">
    <source>
        <dbReference type="RuleBase" id="RU000363"/>
    </source>
</evidence>
<dbReference type="OrthoDB" id="822355at2"/>
<reference evidence="4 5" key="1">
    <citation type="submission" date="2015-04" db="EMBL/GenBank/DDBJ databases">
        <title>Whole genome shotgun sequence of Flavihumibacter petaseus NBRC 106054.</title>
        <authorList>
            <person name="Miyazawa S."/>
            <person name="Hosoyama A."/>
            <person name="Hashimoto M."/>
            <person name="Noguchi M."/>
            <person name="Tsuchikane K."/>
            <person name="Ohji S."/>
            <person name="Yamazoe A."/>
            <person name="Ichikawa N."/>
            <person name="Kimura A."/>
            <person name="Fujita N."/>
        </authorList>
    </citation>
    <scope>NUCLEOTIDE SEQUENCE [LARGE SCALE GENOMIC DNA]</scope>
    <source>
        <strain evidence="4 5">NBRC 106054</strain>
    </source>
</reference>
<keyword evidence="5" id="KW-1185">Reference proteome</keyword>
<dbReference type="Gene3D" id="3.40.50.720">
    <property type="entry name" value="NAD(P)-binding Rossmann-like Domain"/>
    <property type="match status" value="1"/>
</dbReference>
<dbReference type="PANTHER" id="PTHR44196">
    <property type="entry name" value="DEHYDROGENASE/REDUCTASE SDR FAMILY MEMBER 7B"/>
    <property type="match status" value="1"/>
</dbReference>
<protein>
    <submittedName>
        <fullName evidence="4">Putative oxidoreductase</fullName>
    </submittedName>
</protein>
<dbReference type="AlphaFoldDB" id="A0A0E9N1U6"/>
<dbReference type="PRINTS" id="PR00080">
    <property type="entry name" value="SDRFAMILY"/>
</dbReference>
<dbReference type="PANTHER" id="PTHR44196:SF1">
    <property type="entry name" value="DEHYDROGENASE_REDUCTASE SDR FAMILY MEMBER 7B"/>
    <property type="match status" value="1"/>
</dbReference>
<dbReference type="InterPro" id="IPR020904">
    <property type="entry name" value="Sc_DH/Rdtase_CS"/>
</dbReference>
<proteinExistence type="inferred from homology"/>
<dbReference type="GO" id="GO:0016020">
    <property type="term" value="C:membrane"/>
    <property type="evidence" value="ECO:0007669"/>
    <property type="project" value="TreeGrafter"/>
</dbReference>
<dbReference type="RefSeq" id="WP_046369580.1">
    <property type="nucleotide sequence ID" value="NZ_BBWV01000002.1"/>
</dbReference>
<dbReference type="SUPFAM" id="SSF51735">
    <property type="entry name" value="NAD(P)-binding Rossmann-fold domains"/>
    <property type="match status" value="1"/>
</dbReference>
<keyword evidence="2" id="KW-0560">Oxidoreductase</keyword>
<name>A0A0E9N1U6_9BACT</name>
<evidence type="ECO:0000313" key="5">
    <source>
        <dbReference type="Proteomes" id="UP000033121"/>
    </source>
</evidence>
<dbReference type="InterPro" id="IPR036291">
    <property type="entry name" value="NAD(P)-bd_dom_sf"/>
</dbReference>
<evidence type="ECO:0000256" key="2">
    <source>
        <dbReference type="ARBA" id="ARBA00023002"/>
    </source>
</evidence>
<dbReference type="InterPro" id="IPR002347">
    <property type="entry name" value="SDR_fam"/>
</dbReference>
<dbReference type="Proteomes" id="UP000033121">
    <property type="component" value="Unassembled WGS sequence"/>
</dbReference>
<dbReference type="PROSITE" id="PS00061">
    <property type="entry name" value="ADH_SHORT"/>
    <property type="match status" value="1"/>
</dbReference>
<accession>A0A0E9N1U6</accession>
<dbReference type="Pfam" id="PF00106">
    <property type="entry name" value="adh_short"/>
    <property type="match status" value="1"/>
</dbReference>
<sequence>MSSFFTNKVIAITGGSEGIGKALIDALVPFGARIATCGRNYDKLYNLQMEYANVMMHTVVADVSKEDDCRKFIESTIDTFGDIDILINNAGVSMRALFEDAEIEVFRKVMDVNFFGAVYCTKFALPSLIRKQGVVVGISSIAGYRGLPGRSAYSASKFALQGWLEALRTEMLDKQVHVMWVSPGFTTSNIRVAALNAKAEAIGSTSMDEASMMPASECADHILHAIEKRKRSEVLTFTDKRTVFMSRFFPSWADKLTHKFFFKDGKLVK</sequence>
<dbReference type="NCBIfam" id="NF004825">
    <property type="entry name" value="PRK06181.1"/>
    <property type="match status" value="1"/>
</dbReference>
<dbReference type="PRINTS" id="PR00081">
    <property type="entry name" value="GDHRDH"/>
</dbReference>
<dbReference type="GO" id="GO:0016491">
    <property type="term" value="F:oxidoreductase activity"/>
    <property type="evidence" value="ECO:0007669"/>
    <property type="project" value="UniProtKB-KW"/>
</dbReference>
<comment type="similarity">
    <text evidence="1 3">Belongs to the short-chain dehydrogenases/reductases (SDR) family.</text>
</comment>
<evidence type="ECO:0000256" key="1">
    <source>
        <dbReference type="ARBA" id="ARBA00006484"/>
    </source>
</evidence>
<comment type="caution">
    <text evidence="4">The sequence shown here is derived from an EMBL/GenBank/DDBJ whole genome shotgun (WGS) entry which is preliminary data.</text>
</comment>
<dbReference type="EMBL" id="BBWV01000002">
    <property type="protein sequence ID" value="GAO43748.1"/>
    <property type="molecule type" value="Genomic_DNA"/>
</dbReference>
<dbReference type="STRING" id="1220578.FPE01S_02_08540"/>